<proteinExistence type="predicted"/>
<dbReference type="AlphaFoldDB" id="A0AAE1B1S2"/>
<organism evidence="1 2">
    <name type="scientific">Elysia crispata</name>
    <name type="common">lettuce slug</name>
    <dbReference type="NCBI Taxonomy" id="231223"/>
    <lineage>
        <taxon>Eukaryota</taxon>
        <taxon>Metazoa</taxon>
        <taxon>Spiralia</taxon>
        <taxon>Lophotrochozoa</taxon>
        <taxon>Mollusca</taxon>
        <taxon>Gastropoda</taxon>
        <taxon>Heterobranchia</taxon>
        <taxon>Euthyneura</taxon>
        <taxon>Panpulmonata</taxon>
        <taxon>Sacoglossa</taxon>
        <taxon>Placobranchoidea</taxon>
        <taxon>Plakobranchidae</taxon>
        <taxon>Elysia</taxon>
    </lineage>
</organism>
<keyword evidence="2" id="KW-1185">Reference proteome</keyword>
<evidence type="ECO:0000313" key="2">
    <source>
        <dbReference type="Proteomes" id="UP001283361"/>
    </source>
</evidence>
<comment type="caution">
    <text evidence="1">The sequence shown here is derived from an EMBL/GenBank/DDBJ whole genome shotgun (WGS) entry which is preliminary data.</text>
</comment>
<accession>A0AAE1B1S2</accession>
<sequence>MCIQVNSFDKLSRDRGLVVLPGECVYRLTIHVLALYKDVHVPGFPKKSYTETVAFHQVRLGGIRWCDLDKTPN</sequence>
<reference evidence="1" key="1">
    <citation type="journal article" date="2023" name="G3 (Bethesda)">
        <title>A reference genome for the long-term kleptoplast-retaining sea slug Elysia crispata morphotype clarki.</title>
        <authorList>
            <person name="Eastman K.E."/>
            <person name="Pendleton A.L."/>
            <person name="Shaikh M.A."/>
            <person name="Suttiyut T."/>
            <person name="Ogas R."/>
            <person name="Tomko P."/>
            <person name="Gavelis G."/>
            <person name="Widhalm J.R."/>
            <person name="Wisecaver J.H."/>
        </authorList>
    </citation>
    <scope>NUCLEOTIDE SEQUENCE</scope>
    <source>
        <strain evidence="1">ECLA1</strain>
    </source>
</reference>
<evidence type="ECO:0000313" key="1">
    <source>
        <dbReference type="EMBL" id="KAK3798113.1"/>
    </source>
</evidence>
<protein>
    <submittedName>
        <fullName evidence="1">Uncharacterized protein</fullName>
    </submittedName>
</protein>
<dbReference type="EMBL" id="JAWDGP010000716">
    <property type="protein sequence ID" value="KAK3798113.1"/>
    <property type="molecule type" value="Genomic_DNA"/>
</dbReference>
<name>A0AAE1B1S2_9GAST</name>
<dbReference type="Proteomes" id="UP001283361">
    <property type="component" value="Unassembled WGS sequence"/>
</dbReference>
<gene>
    <name evidence="1" type="ORF">RRG08_056612</name>
</gene>